<dbReference type="Gene3D" id="3.30.70.330">
    <property type="match status" value="2"/>
</dbReference>
<dbReference type="OrthoDB" id="10258585at2759"/>
<dbReference type="Pfam" id="PF00076">
    <property type="entry name" value="RRM_1"/>
    <property type="match status" value="2"/>
</dbReference>
<evidence type="ECO:0000313" key="11">
    <source>
        <dbReference type="Proteomes" id="UP000053201"/>
    </source>
</evidence>
<evidence type="ECO:0000256" key="7">
    <source>
        <dbReference type="SAM" id="Coils"/>
    </source>
</evidence>
<sequence length="378" mass="43958">MSNNMQNTHTEHQAADAPENPTQSAESSLHNDPRVRFVEETSKYVYTGDDGISYEWDDEKHAWFPMWDENLIESQQAAYGPTITEETTSTPRQKGKRKQIYTSEEPQLKKPKAEPKKRPNTSVYVTGLPRDTTVDEMKEVFEKYGILMEDLATGQPKIKLYKDEQGNLKGDALVSYFKEESVDLACNLLDDSDFRLGVPSKIRVQKAVFQAKEKPPNSETEQPDQKLKLDKKVVQKKRQKLEKRLDWFEEQSGKKADKFARVVVLKYMFTLQELEQDPTLLLDLKEDVRGECEKLGEVTNVSLYDLEEDGIMTVRFKEPESAELCIKKMHGRFFAGRRVEAHIMQGKEKYRESKSQDQTEEEEKKRLEAYEKWLESQH</sequence>
<evidence type="ECO:0000256" key="2">
    <source>
        <dbReference type="ARBA" id="ARBA00022664"/>
    </source>
</evidence>
<reference evidence="10 11" key="1">
    <citation type="submission" date="2009-08" db="EMBL/GenBank/DDBJ databases">
        <title>The Genome Sequence of Spizellomyces punctatus strain DAOM BR117.</title>
        <authorList>
            <consortium name="The Broad Institute Genome Sequencing Platform"/>
            <person name="Russ C."/>
            <person name="Cuomo C."/>
            <person name="Shea T."/>
            <person name="Young S.K."/>
            <person name="Zeng Q."/>
            <person name="Koehrsen M."/>
            <person name="Haas B."/>
            <person name="Borodovsky M."/>
            <person name="Guigo R."/>
            <person name="Alvarado L."/>
            <person name="Berlin A."/>
            <person name="Bochicchio J."/>
            <person name="Borenstein D."/>
            <person name="Chapman S."/>
            <person name="Chen Z."/>
            <person name="Engels R."/>
            <person name="Freedman E."/>
            <person name="Gellesch M."/>
            <person name="Goldberg J."/>
            <person name="Griggs A."/>
            <person name="Gujja S."/>
            <person name="Heiman D."/>
            <person name="Hepburn T."/>
            <person name="Howarth C."/>
            <person name="Jen D."/>
            <person name="Larson L."/>
            <person name="Lewis B."/>
            <person name="Mehta T."/>
            <person name="Park D."/>
            <person name="Pearson M."/>
            <person name="Roberts A."/>
            <person name="Saif S."/>
            <person name="Shenoy N."/>
            <person name="Sisk P."/>
            <person name="Stolte C."/>
            <person name="Sykes S."/>
            <person name="Thomson T."/>
            <person name="Walk T."/>
            <person name="White J."/>
            <person name="Yandava C."/>
            <person name="Burger G."/>
            <person name="Gray M.W."/>
            <person name="Holland P.W.H."/>
            <person name="King N."/>
            <person name="Lang F.B.F."/>
            <person name="Roger A.J."/>
            <person name="Ruiz-Trillo I."/>
            <person name="Lander E."/>
            <person name="Nusbaum C."/>
        </authorList>
    </citation>
    <scope>NUCLEOTIDE SEQUENCE [LARGE SCALE GENOMIC DNA]</scope>
    <source>
        <strain evidence="10 11">DAOM BR117</strain>
    </source>
</reference>
<keyword evidence="5" id="KW-0508">mRNA splicing</keyword>
<dbReference type="STRING" id="645134.A0A0L0HRY3"/>
<dbReference type="eggNOG" id="KOG1548">
    <property type="taxonomic scope" value="Eukaryota"/>
</dbReference>
<keyword evidence="11" id="KW-1185">Reference proteome</keyword>
<evidence type="ECO:0000256" key="6">
    <source>
        <dbReference type="PROSITE-ProRule" id="PRU00176"/>
    </source>
</evidence>
<dbReference type="PANTHER" id="PTHR15608:SF0">
    <property type="entry name" value="HIV TAT-SPECIFIC FACTOR 1"/>
    <property type="match status" value="1"/>
</dbReference>
<feature type="compositionally biased region" description="Basic and acidic residues" evidence="8">
    <location>
        <begin position="106"/>
        <end position="117"/>
    </location>
</feature>
<dbReference type="AlphaFoldDB" id="A0A0L0HRY3"/>
<evidence type="ECO:0000313" key="10">
    <source>
        <dbReference type="EMBL" id="KND03852.1"/>
    </source>
</evidence>
<dbReference type="InterPro" id="IPR035979">
    <property type="entry name" value="RBD_domain_sf"/>
</dbReference>
<feature type="region of interest" description="Disordered" evidence="8">
    <location>
        <begin position="1"/>
        <end position="37"/>
    </location>
</feature>
<dbReference type="RefSeq" id="XP_016611891.1">
    <property type="nucleotide sequence ID" value="XM_016749628.1"/>
</dbReference>
<accession>A0A0L0HRY3</accession>
<dbReference type="EMBL" id="KQ257451">
    <property type="protein sequence ID" value="KND03852.1"/>
    <property type="molecule type" value="Genomic_DNA"/>
</dbReference>
<dbReference type="GO" id="GO:0005684">
    <property type="term" value="C:U2-type spliceosomal complex"/>
    <property type="evidence" value="ECO:0007669"/>
    <property type="project" value="EnsemblFungi"/>
</dbReference>
<dbReference type="FunFam" id="3.30.70.330:FF:000329">
    <property type="entry name" value="splicing factor U2AF-associated protein 2"/>
    <property type="match status" value="1"/>
</dbReference>
<dbReference type="FunFam" id="3.30.70.330:FF:000105">
    <property type="entry name" value="HIV Tat-specific factor 1 homolog"/>
    <property type="match status" value="1"/>
</dbReference>
<dbReference type="GO" id="GO:0003723">
    <property type="term" value="F:RNA binding"/>
    <property type="evidence" value="ECO:0007669"/>
    <property type="project" value="UniProtKB-UniRule"/>
</dbReference>
<dbReference type="InterPro" id="IPR034393">
    <property type="entry name" value="TatSF1-like"/>
</dbReference>
<dbReference type="Proteomes" id="UP000053201">
    <property type="component" value="Unassembled WGS sequence"/>
</dbReference>
<comment type="similarity">
    <text evidence="1">Belongs to the HTATSF1 family.</text>
</comment>
<dbReference type="InterPro" id="IPR012677">
    <property type="entry name" value="Nucleotide-bd_a/b_plait_sf"/>
</dbReference>
<keyword evidence="3" id="KW-0677">Repeat</keyword>
<organism evidence="10 11">
    <name type="scientific">Spizellomyces punctatus (strain DAOM BR117)</name>
    <dbReference type="NCBI Taxonomy" id="645134"/>
    <lineage>
        <taxon>Eukaryota</taxon>
        <taxon>Fungi</taxon>
        <taxon>Fungi incertae sedis</taxon>
        <taxon>Chytridiomycota</taxon>
        <taxon>Chytridiomycota incertae sedis</taxon>
        <taxon>Chytridiomycetes</taxon>
        <taxon>Spizellomycetales</taxon>
        <taxon>Spizellomycetaceae</taxon>
        <taxon>Spizellomyces</taxon>
    </lineage>
</organism>
<protein>
    <recommendedName>
        <fullName evidence="9">RRM domain-containing protein</fullName>
    </recommendedName>
</protein>
<dbReference type="GO" id="GO:0000398">
    <property type="term" value="P:mRNA splicing, via spliceosome"/>
    <property type="evidence" value="ECO:0007669"/>
    <property type="project" value="InterPro"/>
</dbReference>
<keyword evidence="2" id="KW-0507">mRNA processing</keyword>
<proteinExistence type="inferred from homology"/>
<dbReference type="SUPFAM" id="SSF54928">
    <property type="entry name" value="RNA-binding domain, RBD"/>
    <property type="match status" value="1"/>
</dbReference>
<evidence type="ECO:0000256" key="3">
    <source>
        <dbReference type="ARBA" id="ARBA00022737"/>
    </source>
</evidence>
<dbReference type="InterPro" id="IPR034392">
    <property type="entry name" value="TatSF1-like_RRM1"/>
</dbReference>
<dbReference type="VEuPathDB" id="FungiDB:SPPG_01306"/>
<evidence type="ECO:0000256" key="5">
    <source>
        <dbReference type="ARBA" id="ARBA00023187"/>
    </source>
</evidence>
<dbReference type="GO" id="GO:0005686">
    <property type="term" value="C:U2 snRNP"/>
    <property type="evidence" value="ECO:0007669"/>
    <property type="project" value="EnsemblFungi"/>
</dbReference>
<dbReference type="SMART" id="SM00360">
    <property type="entry name" value="RRM"/>
    <property type="match status" value="2"/>
</dbReference>
<keyword evidence="7" id="KW-0175">Coiled coil</keyword>
<feature type="region of interest" description="Disordered" evidence="8">
    <location>
        <begin position="346"/>
        <end position="366"/>
    </location>
</feature>
<keyword evidence="4 6" id="KW-0694">RNA-binding</keyword>
<dbReference type="OMA" id="DTDFRFG"/>
<feature type="region of interest" description="Disordered" evidence="8">
    <location>
        <begin position="75"/>
        <end position="126"/>
    </location>
</feature>
<dbReference type="CDD" id="cd12281">
    <property type="entry name" value="RRM1_TatSF1_like"/>
    <property type="match status" value="1"/>
</dbReference>
<evidence type="ECO:0000256" key="4">
    <source>
        <dbReference type="ARBA" id="ARBA00022884"/>
    </source>
</evidence>
<feature type="domain" description="RRM" evidence="9">
    <location>
        <begin position="267"/>
        <end position="346"/>
    </location>
</feature>
<evidence type="ECO:0000256" key="8">
    <source>
        <dbReference type="SAM" id="MobiDB-lite"/>
    </source>
</evidence>
<dbReference type="InterPro" id="IPR000504">
    <property type="entry name" value="RRM_dom"/>
</dbReference>
<evidence type="ECO:0000259" key="9">
    <source>
        <dbReference type="PROSITE" id="PS50102"/>
    </source>
</evidence>
<name>A0A0L0HRY3_SPIPD</name>
<dbReference type="InParanoid" id="A0A0L0HRY3"/>
<feature type="domain" description="RRM" evidence="9">
    <location>
        <begin position="121"/>
        <end position="209"/>
    </location>
</feature>
<evidence type="ECO:0000256" key="1">
    <source>
        <dbReference type="ARBA" id="ARBA00007747"/>
    </source>
</evidence>
<dbReference type="GeneID" id="27684978"/>
<feature type="coiled-coil region" evidence="7">
    <location>
        <begin position="224"/>
        <end position="251"/>
    </location>
</feature>
<dbReference type="PROSITE" id="PS50102">
    <property type="entry name" value="RRM"/>
    <property type="match status" value="2"/>
</dbReference>
<gene>
    <name evidence="10" type="ORF">SPPG_01306</name>
</gene>
<dbReference type="PANTHER" id="PTHR15608">
    <property type="entry name" value="SPLICING FACTOR U2AF-ASSOCIATED PROTEIN 2"/>
    <property type="match status" value="1"/>
</dbReference>
<dbReference type="FunCoup" id="A0A0L0HRY3">
    <property type="interactions" value="94"/>
</dbReference>